<dbReference type="Proteomes" id="UP001291623">
    <property type="component" value="Unassembled WGS sequence"/>
</dbReference>
<name>A0AAE1REP8_9SOLA</name>
<reference evidence="1" key="1">
    <citation type="submission" date="2023-12" db="EMBL/GenBank/DDBJ databases">
        <title>Genome assembly of Anisodus tanguticus.</title>
        <authorList>
            <person name="Wang Y.-J."/>
        </authorList>
    </citation>
    <scope>NUCLEOTIDE SEQUENCE</scope>
    <source>
        <strain evidence="1">KB-2021</strain>
        <tissue evidence="1">Leaf</tissue>
    </source>
</reference>
<comment type="caution">
    <text evidence="1">The sequence shown here is derived from an EMBL/GenBank/DDBJ whole genome shotgun (WGS) entry which is preliminary data.</text>
</comment>
<evidence type="ECO:0000313" key="2">
    <source>
        <dbReference type="Proteomes" id="UP001291623"/>
    </source>
</evidence>
<gene>
    <name evidence="1" type="ORF">RND71_032062</name>
</gene>
<protein>
    <submittedName>
        <fullName evidence="1">Uncharacterized protein</fullName>
    </submittedName>
</protein>
<proteinExistence type="predicted"/>
<sequence>MKNKRRAKCQCRVKRMQNRHVEKELWRRTNQAHSLLFPGPKRCNLSWLNQGFGASSFATTLYKSIFISNIYE</sequence>
<evidence type="ECO:0000313" key="1">
    <source>
        <dbReference type="EMBL" id="KAK4349307.1"/>
    </source>
</evidence>
<keyword evidence="2" id="KW-1185">Reference proteome</keyword>
<dbReference type="AlphaFoldDB" id="A0AAE1REP8"/>
<dbReference type="EMBL" id="JAVYJV010000017">
    <property type="protein sequence ID" value="KAK4349307.1"/>
    <property type="molecule type" value="Genomic_DNA"/>
</dbReference>
<organism evidence="1 2">
    <name type="scientific">Anisodus tanguticus</name>
    <dbReference type="NCBI Taxonomy" id="243964"/>
    <lineage>
        <taxon>Eukaryota</taxon>
        <taxon>Viridiplantae</taxon>
        <taxon>Streptophyta</taxon>
        <taxon>Embryophyta</taxon>
        <taxon>Tracheophyta</taxon>
        <taxon>Spermatophyta</taxon>
        <taxon>Magnoliopsida</taxon>
        <taxon>eudicotyledons</taxon>
        <taxon>Gunneridae</taxon>
        <taxon>Pentapetalae</taxon>
        <taxon>asterids</taxon>
        <taxon>lamiids</taxon>
        <taxon>Solanales</taxon>
        <taxon>Solanaceae</taxon>
        <taxon>Solanoideae</taxon>
        <taxon>Hyoscyameae</taxon>
        <taxon>Anisodus</taxon>
    </lineage>
</organism>
<accession>A0AAE1REP8</accession>